<evidence type="ECO:0000259" key="3">
    <source>
        <dbReference type="Pfam" id="PF22669"/>
    </source>
</evidence>
<evidence type="ECO:0000313" key="5">
    <source>
        <dbReference type="Proteomes" id="UP000288216"/>
    </source>
</evidence>
<evidence type="ECO:0000256" key="1">
    <source>
        <dbReference type="ARBA" id="ARBA00005910"/>
    </source>
</evidence>
<dbReference type="Gene3D" id="3.60.10.10">
    <property type="entry name" value="Endonuclease/exonuclease/phosphatase"/>
    <property type="match status" value="1"/>
</dbReference>
<dbReference type="GO" id="GO:0005886">
    <property type="term" value="C:plasma membrane"/>
    <property type="evidence" value="ECO:0007669"/>
    <property type="project" value="TreeGrafter"/>
</dbReference>
<dbReference type="EMBL" id="BFAA01025345">
    <property type="protein sequence ID" value="GCB81328.1"/>
    <property type="molecule type" value="Genomic_DNA"/>
</dbReference>
<dbReference type="GO" id="GO:0046627">
    <property type="term" value="P:negative regulation of insulin receptor signaling pathway"/>
    <property type="evidence" value="ECO:0007669"/>
    <property type="project" value="TreeGrafter"/>
</dbReference>
<accession>A0A401Q7I0</accession>
<dbReference type="SUPFAM" id="SSF56219">
    <property type="entry name" value="DNase I-like"/>
    <property type="match status" value="1"/>
</dbReference>
<keyword evidence="5" id="KW-1185">Reference proteome</keyword>
<dbReference type="InterPro" id="IPR036691">
    <property type="entry name" value="Endo/exonu/phosph_ase_sf"/>
</dbReference>
<sequence>MLLFSGKKRKPAWTDRILWKVKECPQAGGTEAQSSQSKKPINVVLNIYDSQMEYGISDHKPVLGTFCLEFEKQVTRPLVELEPKGVWVPGRDAVISYCMLDRYPSSTWDWIGLFK</sequence>
<dbReference type="Proteomes" id="UP000288216">
    <property type="component" value="Unassembled WGS sequence"/>
</dbReference>
<comment type="caution">
    <text evidence="4">The sequence shown here is derived from an EMBL/GenBank/DDBJ whole genome shotgun (WGS) entry which is preliminary data.</text>
</comment>
<dbReference type="GO" id="GO:0046856">
    <property type="term" value="P:phosphatidylinositol dephosphorylation"/>
    <property type="evidence" value="ECO:0007669"/>
    <property type="project" value="InterPro"/>
</dbReference>
<dbReference type="GO" id="GO:0001726">
    <property type="term" value="C:ruffle"/>
    <property type="evidence" value="ECO:0007669"/>
    <property type="project" value="TreeGrafter"/>
</dbReference>
<evidence type="ECO:0000313" key="4">
    <source>
        <dbReference type="EMBL" id="GCB81328.1"/>
    </source>
</evidence>
<dbReference type="GO" id="GO:0045719">
    <property type="term" value="P:negative regulation of glycogen biosynthetic process"/>
    <property type="evidence" value="ECO:0007669"/>
    <property type="project" value="TreeGrafter"/>
</dbReference>
<feature type="domain" description="SKICH" evidence="2">
    <location>
        <begin position="79"/>
        <end position="115"/>
    </location>
</feature>
<dbReference type="STRING" id="75743.A0A401Q7I0"/>
<name>A0A401Q7I0_SCYTO</name>
<feature type="domain" description="Inositol polyphosphate-related phosphatase" evidence="3">
    <location>
        <begin position="5"/>
        <end position="63"/>
    </location>
</feature>
<evidence type="ECO:0000259" key="2">
    <source>
        <dbReference type="Pfam" id="PF17751"/>
    </source>
</evidence>
<dbReference type="AlphaFoldDB" id="A0A401Q7I0"/>
<dbReference type="Pfam" id="PF22669">
    <property type="entry name" value="Exo_endo_phos2"/>
    <property type="match status" value="1"/>
</dbReference>
<protein>
    <submittedName>
        <fullName evidence="4">Uncharacterized protein</fullName>
    </submittedName>
</protein>
<dbReference type="GO" id="GO:0034485">
    <property type="term" value="F:phosphatidylinositol-3,4,5-trisphosphate 5-phosphatase activity"/>
    <property type="evidence" value="ECO:0007669"/>
    <property type="project" value="TreeGrafter"/>
</dbReference>
<comment type="similarity">
    <text evidence="1">Belongs to the inositol 1,4,5-trisphosphate 5-phosphatase type II family.</text>
</comment>
<dbReference type="GO" id="GO:0051898">
    <property type="term" value="P:negative regulation of phosphatidylinositol 3-kinase/protein kinase B signal transduction"/>
    <property type="evidence" value="ECO:0007669"/>
    <property type="project" value="TreeGrafter"/>
</dbReference>
<dbReference type="GO" id="GO:0004439">
    <property type="term" value="F:phosphatidylinositol-4,5-bisphosphate 5-phosphatase activity"/>
    <property type="evidence" value="ECO:0007669"/>
    <property type="project" value="TreeGrafter"/>
</dbReference>
<dbReference type="InterPro" id="IPR046985">
    <property type="entry name" value="IP5"/>
</dbReference>
<dbReference type="InterPro" id="IPR041611">
    <property type="entry name" value="SKICH"/>
</dbReference>
<organism evidence="4 5">
    <name type="scientific">Scyliorhinus torazame</name>
    <name type="common">Cloudy catshark</name>
    <name type="synonym">Catulus torazame</name>
    <dbReference type="NCBI Taxonomy" id="75743"/>
    <lineage>
        <taxon>Eukaryota</taxon>
        <taxon>Metazoa</taxon>
        <taxon>Chordata</taxon>
        <taxon>Craniata</taxon>
        <taxon>Vertebrata</taxon>
        <taxon>Chondrichthyes</taxon>
        <taxon>Elasmobranchii</taxon>
        <taxon>Galeomorphii</taxon>
        <taxon>Galeoidea</taxon>
        <taxon>Carcharhiniformes</taxon>
        <taxon>Scyliorhinidae</taxon>
        <taxon>Scyliorhinus</taxon>
    </lineage>
</organism>
<gene>
    <name evidence="4" type="ORF">scyTo_0022988</name>
</gene>
<reference evidence="4 5" key="1">
    <citation type="journal article" date="2018" name="Nat. Ecol. Evol.">
        <title>Shark genomes provide insights into elasmobranch evolution and the origin of vertebrates.</title>
        <authorList>
            <person name="Hara Y"/>
            <person name="Yamaguchi K"/>
            <person name="Onimaru K"/>
            <person name="Kadota M"/>
            <person name="Koyanagi M"/>
            <person name="Keeley SD"/>
            <person name="Tatsumi K"/>
            <person name="Tanaka K"/>
            <person name="Motone F"/>
            <person name="Kageyama Y"/>
            <person name="Nozu R"/>
            <person name="Adachi N"/>
            <person name="Nishimura O"/>
            <person name="Nakagawa R"/>
            <person name="Tanegashima C"/>
            <person name="Kiyatake I"/>
            <person name="Matsumoto R"/>
            <person name="Murakumo K"/>
            <person name="Nishida K"/>
            <person name="Terakita A"/>
            <person name="Kuratani S"/>
            <person name="Sato K"/>
            <person name="Hyodo S Kuraku.S."/>
        </authorList>
    </citation>
    <scope>NUCLEOTIDE SEQUENCE [LARGE SCALE GENOMIC DNA]</scope>
</reference>
<proteinExistence type="inferred from homology"/>
<feature type="non-terminal residue" evidence="4">
    <location>
        <position position="115"/>
    </location>
</feature>
<dbReference type="OrthoDB" id="62798at2759"/>
<dbReference type="PANTHER" id="PTHR11200">
    <property type="entry name" value="INOSITOL 5-PHOSPHATASE"/>
    <property type="match status" value="1"/>
</dbReference>
<dbReference type="GO" id="GO:0016312">
    <property type="term" value="F:inositol bisphosphate phosphatase activity"/>
    <property type="evidence" value="ECO:0007669"/>
    <property type="project" value="TreeGrafter"/>
</dbReference>
<dbReference type="Pfam" id="PF17751">
    <property type="entry name" value="SKICH"/>
    <property type="match status" value="1"/>
</dbReference>
<dbReference type="PANTHER" id="PTHR11200:SF117">
    <property type="entry name" value="INOSITOL POLYPHOSPHATE 5-PHOSPHATASE K"/>
    <property type="match status" value="1"/>
</dbReference>
<dbReference type="InterPro" id="IPR000300">
    <property type="entry name" value="IPPc"/>
</dbReference>
<dbReference type="GO" id="GO:0005783">
    <property type="term" value="C:endoplasmic reticulum"/>
    <property type="evidence" value="ECO:0007669"/>
    <property type="project" value="TreeGrafter"/>
</dbReference>